<proteinExistence type="predicted"/>
<evidence type="ECO:0000313" key="2">
    <source>
        <dbReference type="EMBL" id="WOH02093.1"/>
    </source>
</evidence>
<dbReference type="AlphaFoldDB" id="A0A161XUR4"/>
<dbReference type="Gene3D" id="2.40.50.140">
    <property type="entry name" value="Nucleic acid-binding proteins"/>
    <property type="match status" value="1"/>
</dbReference>
<organism evidence="1">
    <name type="scientific">Daucus carota subsp. sativus</name>
    <name type="common">Carrot</name>
    <dbReference type="NCBI Taxonomy" id="79200"/>
    <lineage>
        <taxon>Eukaryota</taxon>
        <taxon>Viridiplantae</taxon>
        <taxon>Streptophyta</taxon>
        <taxon>Embryophyta</taxon>
        <taxon>Tracheophyta</taxon>
        <taxon>Spermatophyta</taxon>
        <taxon>Magnoliopsida</taxon>
        <taxon>eudicotyledons</taxon>
        <taxon>Gunneridae</taxon>
        <taxon>Pentapetalae</taxon>
        <taxon>asterids</taxon>
        <taxon>campanulids</taxon>
        <taxon>Apiales</taxon>
        <taxon>Apiaceae</taxon>
        <taxon>Apioideae</taxon>
        <taxon>Scandiceae</taxon>
        <taxon>Daucinae</taxon>
        <taxon>Daucus</taxon>
        <taxon>Daucus sect. Daucus</taxon>
    </lineage>
</organism>
<evidence type="ECO:0000313" key="3">
    <source>
        <dbReference type="Proteomes" id="UP000077755"/>
    </source>
</evidence>
<protein>
    <recommendedName>
        <fullName evidence="4">Replication factor A C-terminal domain-containing protein</fullName>
    </recommendedName>
</protein>
<evidence type="ECO:0000313" key="1">
    <source>
        <dbReference type="EMBL" id="KZM95536.1"/>
    </source>
</evidence>
<accession>A0A161XUR4</accession>
<reference evidence="2" key="2">
    <citation type="submission" date="2022-03" db="EMBL/GenBank/DDBJ databases">
        <title>Draft title - Genomic analysis of global carrot germplasm unveils the trajectory of domestication and the origin of high carotenoid orange carrot.</title>
        <authorList>
            <person name="Iorizzo M."/>
            <person name="Ellison S."/>
            <person name="Senalik D."/>
            <person name="Macko-Podgorni A."/>
            <person name="Grzebelus D."/>
            <person name="Bostan H."/>
            <person name="Rolling W."/>
            <person name="Curaba J."/>
            <person name="Simon P."/>
        </authorList>
    </citation>
    <scope>NUCLEOTIDE SEQUENCE</scope>
    <source>
        <tissue evidence="2">Leaf</tissue>
    </source>
</reference>
<dbReference type="SUPFAM" id="SSF50249">
    <property type="entry name" value="Nucleic acid-binding proteins"/>
    <property type="match status" value="1"/>
</dbReference>
<name>A0A161XUR4_DAUCS</name>
<dbReference type="OMA" id="ILEGEMF"/>
<gene>
    <name evidence="1" type="ORF">DCAR_018778</name>
    <name evidence="2" type="ORF">DCAR_0521481</name>
</gene>
<dbReference type="OrthoDB" id="1922776at2759"/>
<dbReference type="Proteomes" id="UP000077755">
    <property type="component" value="Chromosome 5"/>
</dbReference>
<dbReference type="STRING" id="79200.A0A161XUR4"/>
<dbReference type="InterPro" id="IPR012340">
    <property type="entry name" value="NA-bd_OB-fold"/>
</dbReference>
<dbReference type="EMBL" id="LNRQ01000005">
    <property type="protein sequence ID" value="KZM95536.1"/>
    <property type="molecule type" value="Genomic_DNA"/>
</dbReference>
<keyword evidence="3" id="KW-1185">Reference proteome</keyword>
<sequence>METGDSRTLNCSVVAIDHFNYCYSVCSLCEKTLTPDNNNVNLNNHTSSSSSSSSSICNHCHFKNPSSSAPKRLFRVLMSVASDTEVFVVVMFDRAARVLFGCSADDFFHFAKSHPFSDLTAGKILEGEMLRVTLSKPKNVNAQHERVVSVIPLRSGFLPVIETLRQLYGGTVDQ</sequence>
<evidence type="ECO:0008006" key="4">
    <source>
        <dbReference type="Google" id="ProtNLM"/>
    </source>
</evidence>
<dbReference type="EMBL" id="CP093347">
    <property type="protein sequence ID" value="WOH02093.1"/>
    <property type="molecule type" value="Genomic_DNA"/>
</dbReference>
<dbReference type="KEGG" id="dcr:108222350"/>
<dbReference type="Gramene" id="KZM95536">
    <property type="protein sequence ID" value="KZM95536"/>
    <property type="gene ID" value="DCAR_018778"/>
</dbReference>
<reference evidence="1" key="1">
    <citation type="journal article" date="2016" name="Nat. Genet.">
        <title>A high-quality carrot genome assembly provides new insights into carotenoid accumulation and asterid genome evolution.</title>
        <authorList>
            <person name="Iorizzo M."/>
            <person name="Ellison S."/>
            <person name="Senalik D."/>
            <person name="Zeng P."/>
            <person name="Satapoomin P."/>
            <person name="Huang J."/>
            <person name="Bowman M."/>
            <person name="Iovene M."/>
            <person name="Sanseverino W."/>
            <person name="Cavagnaro P."/>
            <person name="Yildiz M."/>
            <person name="Macko-Podgorni A."/>
            <person name="Moranska E."/>
            <person name="Grzebelus E."/>
            <person name="Grzebelus D."/>
            <person name="Ashrafi H."/>
            <person name="Zheng Z."/>
            <person name="Cheng S."/>
            <person name="Spooner D."/>
            <person name="Van Deynze A."/>
            <person name="Simon P."/>
        </authorList>
    </citation>
    <scope>NUCLEOTIDE SEQUENCE [LARGE SCALE GENOMIC DNA]</scope>
    <source>
        <tissue evidence="1">Leaf</tissue>
    </source>
</reference>